<feature type="transmembrane region" description="Helical" evidence="6">
    <location>
        <begin position="96"/>
        <end position="120"/>
    </location>
</feature>
<dbReference type="EMBL" id="JAGPYM010000046">
    <property type="protein sequence ID" value="KAH6873411.1"/>
    <property type="molecule type" value="Genomic_DNA"/>
</dbReference>
<dbReference type="GO" id="GO:0022857">
    <property type="term" value="F:transmembrane transporter activity"/>
    <property type="evidence" value="ECO:0007669"/>
    <property type="project" value="InterPro"/>
</dbReference>
<dbReference type="PANTHER" id="PTHR45649">
    <property type="entry name" value="AMINO-ACID PERMEASE BAT1"/>
    <property type="match status" value="1"/>
</dbReference>
<keyword evidence="4 6" id="KW-1133">Transmembrane helix</keyword>
<evidence type="ECO:0000256" key="1">
    <source>
        <dbReference type="ARBA" id="ARBA00004141"/>
    </source>
</evidence>
<keyword evidence="5 6" id="KW-0472">Membrane</keyword>
<reference evidence="7 8" key="1">
    <citation type="journal article" date="2021" name="Nat. Commun.">
        <title>Genetic determinants of endophytism in the Arabidopsis root mycobiome.</title>
        <authorList>
            <person name="Mesny F."/>
            <person name="Miyauchi S."/>
            <person name="Thiergart T."/>
            <person name="Pickel B."/>
            <person name="Atanasova L."/>
            <person name="Karlsson M."/>
            <person name="Huettel B."/>
            <person name="Barry K.W."/>
            <person name="Haridas S."/>
            <person name="Chen C."/>
            <person name="Bauer D."/>
            <person name="Andreopoulos W."/>
            <person name="Pangilinan J."/>
            <person name="LaButti K."/>
            <person name="Riley R."/>
            <person name="Lipzen A."/>
            <person name="Clum A."/>
            <person name="Drula E."/>
            <person name="Henrissat B."/>
            <person name="Kohler A."/>
            <person name="Grigoriev I.V."/>
            <person name="Martin F.M."/>
            <person name="Hacquard S."/>
        </authorList>
    </citation>
    <scope>NUCLEOTIDE SEQUENCE [LARGE SCALE GENOMIC DNA]</scope>
    <source>
        <strain evidence="7 8">MPI-CAGE-CH-0241</strain>
    </source>
</reference>
<dbReference type="AlphaFoldDB" id="A0A9P8VSF2"/>
<evidence type="ECO:0000256" key="2">
    <source>
        <dbReference type="ARBA" id="ARBA00022448"/>
    </source>
</evidence>
<feature type="transmembrane region" description="Helical" evidence="6">
    <location>
        <begin position="17"/>
        <end position="36"/>
    </location>
</feature>
<organism evidence="7 8">
    <name type="scientific">Thelonectria olida</name>
    <dbReference type="NCBI Taxonomy" id="1576542"/>
    <lineage>
        <taxon>Eukaryota</taxon>
        <taxon>Fungi</taxon>
        <taxon>Dikarya</taxon>
        <taxon>Ascomycota</taxon>
        <taxon>Pezizomycotina</taxon>
        <taxon>Sordariomycetes</taxon>
        <taxon>Hypocreomycetidae</taxon>
        <taxon>Hypocreales</taxon>
        <taxon>Nectriaceae</taxon>
        <taxon>Thelonectria</taxon>
    </lineage>
</organism>
<name>A0A9P8VSF2_9HYPO</name>
<evidence type="ECO:0000256" key="5">
    <source>
        <dbReference type="ARBA" id="ARBA00023136"/>
    </source>
</evidence>
<comment type="caution">
    <text evidence="7">The sequence shown here is derived from an EMBL/GenBank/DDBJ whole genome shotgun (WGS) entry which is preliminary data.</text>
</comment>
<dbReference type="Gene3D" id="1.20.1740.10">
    <property type="entry name" value="Amino acid/polyamine transporter I"/>
    <property type="match status" value="1"/>
</dbReference>
<evidence type="ECO:0000256" key="3">
    <source>
        <dbReference type="ARBA" id="ARBA00022692"/>
    </source>
</evidence>
<dbReference type="GO" id="GO:0016020">
    <property type="term" value="C:membrane"/>
    <property type="evidence" value="ECO:0007669"/>
    <property type="project" value="UniProtKB-SubCell"/>
</dbReference>
<accession>A0A9P8VSF2</accession>
<gene>
    <name evidence="7" type="ORF">B0T10DRAFT_567830</name>
</gene>
<evidence type="ECO:0000256" key="4">
    <source>
        <dbReference type="ARBA" id="ARBA00022989"/>
    </source>
</evidence>
<evidence type="ECO:0000313" key="8">
    <source>
        <dbReference type="Proteomes" id="UP000777438"/>
    </source>
</evidence>
<dbReference type="InterPro" id="IPR002293">
    <property type="entry name" value="AA/rel_permease1"/>
</dbReference>
<keyword evidence="3 6" id="KW-0812">Transmembrane</keyword>
<evidence type="ECO:0000313" key="7">
    <source>
        <dbReference type="EMBL" id="KAH6873411.1"/>
    </source>
</evidence>
<sequence>MFGFNCFEFILPVLGKVFLAFSVSLMLVVFITLFAAGKALQSAANVLINYTTSSGWPDTVAFFIVINSMNWCFSCLNASTHLVEEIPKLRKNIPKALVWTVIVGLFTSIMMILAIFFNVVDVERNNTIMLIFYSTLNENKAGPSPYVH</sequence>
<keyword evidence="2" id="KW-0813">Transport</keyword>
<dbReference type="Pfam" id="PF13520">
    <property type="entry name" value="AA_permease_2"/>
    <property type="match status" value="1"/>
</dbReference>
<dbReference type="Proteomes" id="UP000777438">
    <property type="component" value="Unassembled WGS sequence"/>
</dbReference>
<dbReference type="PANTHER" id="PTHR45649:SF7">
    <property type="entry name" value="CHOLINE TRANSPORT PROTEIN"/>
    <property type="match status" value="1"/>
</dbReference>
<evidence type="ECO:0000256" key="6">
    <source>
        <dbReference type="SAM" id="Phobius"/>
    </source>
</evidence>
<proteinExistence type="predicted"/>
<protein>
    <submittedName>
        <fullName evidence="7">Uncharacterized protein</fullName>
    </submittedName>
</protein>
<comment type="subcellular location">
    <subcellularLocation>
        <location evidence="1">Membrane</location>
        <topology evidence="1">Multi-pass membrane protein</topology>
    </subcellularLocation>
</comment>
<dbReference type="OrthoDB" id="10573340at2759"/>
<keyword evidence="8" id="KW-1185">Reference proteome</keyword>